<dbReference type="PANTHER" id="PTHR30290">
    <property type="entry name" value="PERIPLASMIC BINDING COMPONENT OF ABC TRANSPORTER"/>
    <property type="match status" value="1"/>
</dbReference>
<keyword evidence="3" id="KW-0813">Transport</keyword>
<evidence type="ECO:0000313" key="6">
    <source>
        <dbReference type="EMBL" id="TKW61177.1"/>
    </source>
</evidence>
<keyword evidence="4" id="KW-0732">Signal</keyword>
<dbReference type="InterPro" id="IPR000914">
    <property type="entry name" value="SBP_5_dom"/>
</dbReference>
<organism evidence="6 7">
    <name type="scientific">Blastochloris viridis</name>
    <name type="common">Rhodopseudomonas viridis</name>
    <dbReference type="NCBI Taxonomy" id="1079"/>
    <lineage>
        <taxon>Bacteria</taxon>
        <taxon>Pseudomonadati</taxon>
        <taxon>Pseudomonadota</taxon>
        <taxon>Alphaproteobacteria</taxon>
        <taxon>Hyphomicrobiales</taxon>
        <taxon>Blastochloridaceae</taxon>
        <taxon>Blastochloris</taxon>
    </lineage>
</organism>
<dbReference type="InterPro" id="IPR039424">
    <property type="entry name" value="SBP_5"/>
</dbReference>
<dbReference type="Gene3D" id="3.40.190.10">
    <property type="entry name" value="Periplasmic binding protein-like II"/>
    <property type="match status" value="1"/>
</dbReference>
<dbReference type="Proteomes" id="UP000320948">
    <property type="component" value="Unassembled WGS sequence"/>
</dbReference>
<evidence type="ECO:0000313" key="7">
    <source>
        <dbReference type="Proteomes" id="UP000320948"/>
    </source>
</evidence>
<comment type="similarity">
    <text evidence="2">Belongs to the bacterial solute-binding protein 5 family.</text>
</comment>
<comment type="caution">
    <text evidence="6">The sequence shown here is derived from an EMBL/GenBank/DDBJ whole genome shotgun (WGS) entry which is preliminary data.</text>
</comment>
<evidence type="ECO:0000256" key="1">
    <source>
        <dbReference type="ARBA" id="ARBA00004418"/>
    </source>
</evidence>
<dbReference type="SUPFAM" id="SSF53850">
    <property type="entry name" value="Periplasmic binding protein-like II"/>
    <property type="match status" value="1"/>
</dbReference>
<dbReference type="PANTHER" id="PTHR30290:SF10">
    <property type="entry name" value="PERIPLASMIC OLIGOPEPTIDE-BINDING PROTEIN-RELATED"/>
    <property type="match status" value="1"/>
</dbReference>
<evidence type="ECO:0000259" key="5">
    <source>
        <dbReference type="Pfam" id="PF00496"/>
    </source>
</evidence>
<protein>
    <recommendedName>
        <fullName evidence="5">Solute-binding protein family 5 domain-containing protein</fullName>
    </recommendedName>
</protein>
<proteinExistence type="inferred from homology"/>
<reference evidence="6 7" key="1">
    <citation type="journal article" date="2017" name="Nat. Commun.">
        <title>In situ click chemistry generation of cyclooxygenase-2 inhibitors.</title>
        <authorList>
            <person name="Bhardwaj A."/>
            <person name="Kaur J."/>
            <person name="Wuest M."/>
            <person name="Wuest F."/>
        </authorList>
    </citation>
    <scope>NUCLEOTIDE SEQUENCE [LARGE SCALE GENOMIC DNA]</scope>
    <source>
        <strain evidence="6">S2_018_000_R2_106</strain>
    </source>
</reference>
<comment type="subcellular location">
    <subcellularLocation>
        <location evidence="1">Periplasm</location>
    </subcellularLocation>
</comment>
<dbReference type="Gene3D" id="3.10.105.10">
    <property type="entry name" value="Dipeptide-binding Protein, Domain 3"/>
    <property type="match status" value="1"/>
</dbReference>
<evidence type="ECO:0000256" key="4">
    <source>
        <dbReference type="ARBA" id="ARBA00022729"/>
    </source>
</evidence>
<evidence type="ECO:0000256" key="2">
    <source>
        <dbReference type="ARBA" id="ARBA00005695"/>
    </source>
</evidence>
<accession>A0A6N4RBS0</accession>
<gene>
    <name evidence="6" type="ORF">DI628_00675</name>
</gene>
<feature type="domain" description="Solute-binding protein family 5" evidence="5">
    <location>
        <begin position="80"/>
        <end position="386"/>
    </location>
</feature>
<dbReference type="GO" id="GO:0015833">
    <property type="term" value="P:peptide transport"/>
    <property type="evidence" value="ECO:0007669"/>
    <property type="project" value="TreeGrafter"/>
</dbReference>
<name>A0A6N4RBS0_BLAVI</name>
<evidence type="ECO:0000256" key="3">
    <source>
        <dbReference type="ARBA" id="ARBA00022448"/>
    </source>
</evidence>
<sequence length="506" mass="56427">MPMRLSRRSLVKGIVGGVAISAFPKISHTAGMDGFQIGYFVPSTWDNLLYPARLNWLAWANLVSLRLQPLVRLAGENRIEYVLAERIYENGAGDVWFVEIKSGVFWNGPAGRESFTLEQVESNILSWMKDDLSQIGAEFRRKVNKVTLEQGPSGSPRLKIELIQPDHQFFYTFTSYAALIGHPEDKGLFTPTSRGTGPFKVDSFEEGMSLRFVPEDSYWDPSHKALFPVTFRQGQSASSSAFDFIPDVSPDRWKQLQGEGMAIKQNALADALVFHMDCRDGLFQDPAVRQALRFLIDPQVMITSVYGMGRAADHTHVASIHLDSPSGREVRAMYDPDRARQLLGGRLLAFPLFYPARFAWQKNAAEAYAAAAAKVGVMVTPVACGDEFGDRWNTYRGGLTAIKWQHRPLAQQLFSKVYTTGAEWNLSGWSHPGFDKAVSELMSAPLNTPAVQAMETAMRLLQKEGPMVHALWFDCNKGYNPERVAASTVQVGSGGYIYAEKLRRIA</sequence>
<dbReference type="GO" id="GO:0030313">
    <property type="term" value="C:cell envelope"/>
    <property type="evidence" value="ECO:0007669"/>
    <property type="project" value="UniProtKB-SubCell"/>
</dbReference>
<dbReference type="GO" id="GO:1904680">
    <property type="term" value="F:peptide transmembrane transporter activity"/>
    <property type="evidence" value="ECO:0007669"/>
    <property type="project" value="TreeGrafter"/>
</dbReference>
<dbReference type="EMBL" id="VAFM01000001">
    <property type="protein sequence ID" value="TKW61177.1"/>
    <property type="molecule type" value="Genomic_DNA"/>
</dbReference>
<dbReference type="AlphaFoldDB" id="A0A6N4RBS0"/>
<dbReference type="Pfam" id="PF00496">
    <property type="entry name" value="SBP_bac_5"/>
    <property type="match status" value="1"/>
</dbReference>